<name>A0AAE3G1Z5_9GAMM</name>
<evidence type="ECO:0000313" key="9">
    <source>
        <dbReference type="EMBL" id="MCP1674205.1"/>
    </source>
</evidence>
<evidence type="ECO:0000256" key="7">
    <source>
        <dbReference type="ARBA" id="ARBA00023163"/>
    </source>
</evidence>
<evidence type="ECO:0000256" key="6">
    <source>
        <dbReference type="ARBA" id="ARBA00023159"/>
    </source>
</evidence>
<keyword evidence="5" id="KW-1015">Disulfide bond</keyword>
<organism evidence="9 10">
    <name type="scientific">Natronocella acetinitrilica</name>
    <dbReference type="NCBI Taxonomy" id="414046"/>
    <lineage>
        <taxon>Bacteria</taxon>
        <taxon>Pseudomonadati</taxon>
        <taxon>Pseudomonadota</taxon>
        <taxon>Gammaproteobacteria</taxon>
        <taxon>Chromatiales</taxon>
        <taxon>Ectothiorhodospiraceae</taxon>
        <taxon>Natronocella</taxon>
    </lineage>
</organism>
<dbReference type="Gene3D" id="1.10.4000.10">
    <property type="entry name" value="Flagellar transcriptional activator FlhD"/>
    <property type="match status" value="1"/>
</dbReference>
<dbReference type="GO" id="GO:0003677">
    <property type="term" value="F:DNA binding"/>
    <property type="evidence" value="ECO:0007669"/>
    <property type="project" value="UniProtKB-KW"/>
</dbReference>
<dbReference type="EMBL" id="JALJXV010000003">
    <property type="protein sequence ID" value="MCP1674205.1"/>
    <property type="molecule type" value="Genomic_DNA"/>
</dbReference>
<sequence>MADADIVSLNRDFLMIAREICQRLPDEAPWRLGLAEEMVGVVAEMSREMIAEIAQSAVPVFALRLDAQLLGRVRAARPRRSALIAYPRKGALHDA</sequence>
<keyword evidence="6" id="KW-0010">Activator</keyword>
<gene>
    <name evidence="9" type="ORF">J2T57_001307</name>
</gene>
<keyword evidence="4" id="KW-0238">DNA-binding</keyword>
<comment type="caution">
    <text evidence="9">The sequence shown here is derived from an EMBL/GenBank/DDBJ whole genome shotgun (WGS) entry which is preliminary data.</text>
</comment>
<proteinExistence type="predicted"/>
<evidence type="ECO:0000256" key="4">
    <source>
        <dbReference type="ARBA" id="ARBA00023125"/>
    </source>
</evidence>
<dbReference type="Pfam" id="PF05247">
    <property type="entry name" value="FlhD"/>
    <property type="match status" value="1"/>
</dbReference>
<keyword evidence="7" id="KW-0804">Transcription</keyword>
<reference evidence="9" key="1">
    <citation type="submission" date="2022-03" db="EMBL/GenBank/DDBJ databases">
        <title>Genomic Encyclopedia of Type Strains, Phase III (KMG-III): the genomes of soil and plant-associated and newly described type strains.</title>
        <authorList>
            <person name="Whitman W."/>
        </authorList>
    </citation>
    <scope>NUCLEOTIDE SEQUENCE</scope>
    <source>
        <strain evidence="9">ANL 6-2</strain>
    </source>
</reference>
<protein>
    <submittedName>
        <fullName evidence="9">Uncharacterized protein</fullName>
    </submittedName>
</protein>
<evidence type="ECO:0000256" key="2">
    <source>
        <dbReference type="ARBA" id="ARBA00022795"/>
    </source>
</evidence>
<accession>A0AAE3G1Z5</accession>
<keyword evidence="2" id="KW-1005">Bacterial flagellum biogenesis</keyword>
<dbReference type="AlphaFoldDB" id="A0AAE3G1Z5"/>
<comment type="function">
    <text evidence="8">Functions in complex with FlhC as a master transcriptional regulator that regulates transcription of several flagellar and non-flagellar operons by binding to their promoter region. Activates expression of class 2 flagellar genes, including fliA, which is a flagellum-specific sigma factor that turns on the class 3 genes. Also regulates genes whose products function in a variety of physiological pathways.</text>
</comment>
<dbReference type="Proteomes" id="UP001205843">
    <property type="component" value="Unassembled WGS sequence"/>
</dbReference>
<keyword evidence="3" id="KW-0805">Transcription regulation</keyword>
<keyword evidence="10" id="KW-1185">Reference proteome</keyword>
<dbReference type="GO" id="GO:0044780">
    <property type="term" value="P:bacterial-type flagellum assembly"/>
    <property type="evidence" value="ECO:0007669"/>
    <property type="project" value="InterPro"/>
</dbReference>
<evidence type="ECO:0000256" key="1">
    <source>
        <dbReference type="ARBA" id="ARBA00022490"/>
    </source>
</evidence>
<dbReference type="InterPro" id="IPR023559">
    <property type="entry name" value="Flagellar_FlhD"/>
</dbReference>
<dbReference type="SUPFAM" id="SSF63592">
    <property type="entry name" value="Flagellar transcriptional activator FlhD"/>
    <property type="match status" value="1"/>
</dbReference>
<keyword evidence="1" id="KW-0963">Cytoplasm</keyword>
<dbReference type="RefSeq" id="WP_253475998.1">
    <property type="nucleotide sequence ID" value="NZ_JALJXV010000003.1"/>
</dbReference>
<evidence type="ECO:0000256" key="8">
    <source>
        <dbReference type="ARBA" id="ARBA00025431"/>
    </source>
</evidence>
<evidence type="ECO:0000313" key="10">
    <source>
        <dbReference type="Proteomes" id="UP001205843"/>
    </source>
</evidence>
<evidence type="ECO:0000256" key="5">
    <source>
        <dbReference type="ARBA" id="ARBA00023157"/>
    </source>
</evidence>
<evidence type="ECO:0000256" key="3">
    <source>
        <dbReference type="ARBA" id="ARBA00023015"/>
    </source>
</evidence>
<dbReference type="GO" id="GO:0045893">
    <property type="term" value="P:positive regulation of DNA-templated transcription"/>
    <property type="evidence" value="ECO:0007669"/>
    <property type="project" value="InterPro"/>
</dbReference>
<dbReference type="InterPro" id="IPR036194">
    <property type="entry name" value="FlhD_sf"/>
</dbReference>